<evidence type="ECO:0000256" key="2">
    <source>
        <dbReference type="ARBA" id="ARBA00022679"/>
    </source>
</evidence>
<reference evidence="9 10" key="1">
    <citation type="submission" date="2022-11" db="EMBL/GenBank/DDBJ databases">
        <title>Mucor velutinosus strain NIH1002 WGS.</title>
        <authorList>
            <person name="Subramanian P."/>
            <person name="Mullikin J.C."/>
            <person name="Segre J.A."/>
            <person name="Zelazny A.M."/>
        </authorList>
    </citation>
    <scope>NUCLEOTIDE SEQUENCE [LARGE SCALE GENOMIC DNA]</scope>
    <source>
        <strain evidence="9 10">NIH1002</strain>
    </source>
</reference>
<evidence type="ECO:0000256" key="6">
    <source>
        <dbReference type="PROSITE-ProRule" id="PRU10141"/>
    </source>
</evidence>
<dbReference type="GO" id="GO:0005524">
    <property type="term" value="F:ATP binding"/>
    <property type="evidence" value="ECO:0007669"/>
    <property type="project" value="UniProtKB-UniRule"/>
</dbReference>
<feature type="region of interest" description="Disordered" evidence="7">
    <location>
        <begin position="26"/>
        <end position="51"/>
    </location>
</feature>
<evidence type="ECO:0000313" key="10">
    <source>
        <dbReference type="Proteomes" id="UP001304243"/>
    </source>
</evidence>
<dbReference type="FunFam" id="1.10.510.10:FF:000571">
    <property type="entry name" value="Maternal embryonic leucine zipper kinase"/>
    <property type="match status" value="1"/>
</dbReference>
<dbReference type="SMART" id="SM00220">
    <property type="entry name" value="S_TKc"/>
    <property type="match status" value="1"/>
</dbReference>
<dbReference type="AlphaFoldDB" id="A0AAN7DU15"/>
<keyword evidence="2 9" id="KW-0808">Transferase</keyword>
<gene>
    <name evidence="9" type="primary">POL5</name>
    <name evidence="9" type="ORF">ATC70_004644</name>
</gene>
<feature type="compositionally biased region" description="Basic and acidic residues" evidence="7">
    <location>
        <begin position="527"/>
        <end position="536"/>
    </location>
</feature>
<dbReference type="PANTHER" id="PTHR24346">
    <property type="entry name" value="MAP/MICROTUBULE AFFINITY-REGULATING KINASE"/>
    <property type="match status" value="1"/>
</dbReference>
<proteinExistence type="predicted"/>
<dbReference type="RefSeq" id="XP_064688771.1">
    <property type="nucleotide sequence ID" value="XM_064823946.1"/>
</dbReference>
<feature type="region of interest" description="Disordered" evidence="7">
    <location>
        <begin position="693"/>
        <end position="715"/>
    </location>
</feature>
<dbReference type="FunFam" id="3.30.200.20:FF:000003">
    <property type="entry name" value="Non-specific serine/threonine protein kinase"/>
    <property type="match status" value="1"/>
</dbReference>
<evidence type="ECO:0000259" key="8">
    <source>
        <dbReference type="PROSITE" id="PS50011"/>
    </source>
</evidence>
<dbReference type="PANTHER" id="PTHR24346:SF110">
    <property type="entry name" value="NON-SPECIFIC SERINE_THREONINE PROTEIN KINASE"/>
    <property type="match status" value="1"/>
</dbReference>
<feature type="region of interest" description="Disordered" evidence="7">
    <location>
        <begin position="450"/>
        <end position="469"/>
    </location>
</feature>
<keyword evidence="4" id="KW-0418">Kinase</keyword>
<dbReference type="SUPFAM" id="SSF56112">
    <property type="entry name" value="Protein kinase-like (PK-like)"/>
    <property type="match status" value="1"/>
</dbReference>
<dbReference type="EMBL" id="JASEJX010000001">
    <property type="protein sequence ID" value="KAK4522105.1"/>
    <property type="molecule type" value="Genomic_DNA"/>
</dbReference>
<feature type="compositionally biased region" description="Low complexity" evidence="7">
    <location>
        <begin position="693"/>
        <end position="712"/>
    </location>
</feature>
<keyword evidence="5 6" id="KW-0067">ATP-binding</keyword>
<accession>A0AAN7DU15</accession>
<dbReference type="GO" id="GO:0003887">
    <property type="term" value="F:DNA-directed DNA polymerase activity"/>
    <property type="evidence" value="ECO:0007669"/>
    <property type="project" value="UniProtKB-KW"/>
</dbReference>
<comment type="caution">
    <text evidence="9">The sequence shown here is derived from an EMBL/GenBank/DDBJ whole genome shotgun (WGS) entry which is preliminary data.</text>
</comment>
<feature type="region of interest" description="Disordered" evidence="7">
    <location>
        <begin position="595"/>
        <end position="656"/>
    </location>
</feature>
<dbReference type="InterPro" id="IPR008271">
    <property type="entry name" value="Ser/Thr_kinase_AS"/>
</dbReference>
<evidence type="ECO:0000256" key="1">
    <source>
        <dbReference type="ARBA" id="ARBA00022527"/>
    </source>
</evidence>
<evidence type="ECO:0000313" key="9">
    <source>
        <dbReference type="EMBL" id="KAK4522105.1"/>
    </source>
</evidence>
<feature type="compositionally biased region" description="Low complexity" evidence="7">
    <location>
        <begin position="604"/>
        <end position="618"/>
    </location>
</feature>
<evidence type="ECO:0000256" key="4">
    <source>
        <dbReference type="ARBA" id="ARBA00022777"/>
    </source>
</evidence>
<organism evidence="9 10">
    <name type="scientific">Mucor velutinosus</name>
    <dbReference type="NCBI Taxonomy" id="708070"/>
    <lineage>
        <taxon>Eukaryota</taxon>
        <taxon>Fungi</taxon>
        <taxon>Fungi incertae sedis</taxon>
        <taxon>Mucoromycota</taxon>
        <taxon>Mucoromycotina</taxon>
        <taxon>Mucoromycetes</taxon>
        <taxon>Mucorales</taxon>
        <taxon>Mucorineae</taxon>
        <taxon>Mucoraceae</taxon>
        <taxon>Mucor</taxon>
    </lineage>
</organism>
<evidence type="ECO:0000256" key="7">
    <source>
        <dbReference type="SAM" id="MobiDB-lite"/>
    </source>
</evidence>
<dbReference type="InterPro" id="IPR017441">
    <property type="entry name" value="Protein_kinase_ATP_BS"/>
</dbReference>
<dbReference type="Gene3D" id="1.10.510.10">
    <property type="entry name" value="Transferase(Phosphotransferase) domain 1"/>
    <property type="match status" value="1"/>
</dbReference>
<keyword evidence="9" id="KW-0548">Nucleotidyltransferase</keyword>
<dbReference type="GO" id="GO:0035556">
    <property type="term" value="P:intracellular signal transduction"/>
    <property type="evidence" value="ECO:0007669"/>
    <property type="project" value="TreeGrafter"/>
</dbReference>
<dbReference type="InterPro" id="IPR011009">
    <property type="entry name" value="Kinase-like_dom_sf"/>
</dbReference>
<dbReference type="PROSITE" id="PS50011">
    <property type="entry name" value="PROTEIN_KINASE_DOM"/>
    <property type="match status" value="1"/>
</dbReference>
<keyword evidence="9" id="KW-0239">DNA-directed DNA polymerase</keyword>
<keyword evidence="1" id="KW-0723">Serine/threonine-protein kinase</keyword>
<evidence type="ECO:0000256" key="3">
    <source>
        <dbReference type="ARBA" id="ARBA00022741"/>
    </source>
</evidence>
<dbReference type="PROSITE" id="PS00108">
    <property type="entry name" value="PROTEIN_KINASE_ST"/>
    <property type="match status" value="1"/>
</dbReference>
<dbReference type="GO" id="GO:0004674">
    <property type="term" value="F:protein serine/threonine kinase activity"/>
    <property type="evidence" value="ECO:0007669"/>
    <property type="project" value="UniProtKB-KW"/>
</dbReference>
<dbReference type="PROSITE" id="PS00107">
    <property type="entry name" value="PROTEIN_KINASE_ATP"/>
    <property type="match status" value="1"/>
</dbReference>
<keyword evidence="3 6" id="KW-0547">Nucleotide-binding</keyword>
<feature type="region of interest" description="Disordered" evidence="7">
    <location>
        <begin position="476"/>
        <end position="506"/>
    </location>
</feature>
<dbReference type="Pfam" id="PF00069">
    <property type="entry name" value="Pkinase"/>
    <property type="match status" value="1"/>
</dbReference>
<dbReference type="Gene3D" id="3.30.310.80">
    <property type="entry name" value="Kinase associated domain 1, KA1"/>
    <property type="match status" value="1"/>
</dbReference>
<name>A0AAN7DU15_9FUNG</name>
<feature type="region of interest" description="Disordered" evidence="7">
    <location>
        <begin position="527"/>
        <end position="559"/>
    </location>
</feature>
<protein>
    <submittedName>
        <fullName evidence="9">DNA-directed DNA polymerase</fullName>
        <ecNumber evidence="9">2.7.7.7</ecNumber>
    </submittedName>
</protein>
<sequence length="941" mass="104281">MTATLIQPVSSNNNITNENQVLTLLEGGESSSSSSSIKNDDGKLLTQTPPNDNLQEQQEILNYLKPSPVSSYNARKVPRLGPFLLLKTLGVGEFGKVKLGRHMETGQIVAVKLVKKQNIDSSSQLEKIRMEIDILKTLNHPYIVKLLSVNETNANIGMVLEYAQGGELFEYIFRQRYLKEQEACRLFSQLISSVHYMHQKNIVHRDLKLENILLDRHGNLIVTDFGFANQFTPKTGDLMSTSCGSPVYAAPELVMTGRLYAGTGVDIWSCGIILYAMLCGYLPFDDDAKNPNGENIGRLYRYIMAHRPKYPPYLSDHAKDIIGKMLIPDPSERCKIQDIMAHPWLENYKGQISKSVQELEKEAQIKKQMLLTGIQSSTNLNILADGEHYDSNEDCCNNSDHDSCSTSSSVSSSYSYTNSYSNTKDARADDVVLESEQTDDYSERAIVNEPIQHTSKAASSPTTPVPLPLSLDEKKELRHDSVSTDAASHASCSEKIAPEKEEVTKPTNMPAALETQHQGYSKALFKVSEHSHEKKAASAAEANNKSTLSKDLDAKQKKRHTIDAAVTSALMQQQQQKPDQRPSPPRQNISLRAKLFSGVKRRTTSSPSTATLSPAVTANGQKPTRKNRHSWQHLMQSHSTKDLPLTPAPSTASNAPRPLIVEHSKSERLISWLKKTKSLQHKTRLLEPKVVATTATKTSSTSNSNSSAYSSSREAVIPEEDATIPIARPNSSLAPIRSTSTTVSRTPTILSQVNKSAAPSQQPQQQNEIDHISIASELRVHTGSMNHSALTSKPPMEVLLEVNKILLILGIQVENIGGYKLRCTRRSIHYSDDSHQNEVSNILNHLSTKNDVSTMITEPIYGHPSIDRGEEIQFLVEICRFENLSGLFSVDIQHLATMQVGNLAGYQFIGQKLLGLLQNSNIIRNTNFSLMSKQNGESENH</sequence>
<dbReference type="InterPro" id="IPR000719">
    <property type="entry name" value="Prot_kinase_dom"/>
</dbReference>
<feature type="domain" description="Protein kinase" evidence="8">
    <location>
        <begin position="83"/>
        <end position="345"/>
    </location>
</feature>
<dbReference type="EC" id="2.7.7.7" evidence="9"/>
<feature type="compositionally biased region" description="Low complexity" evidence="7">
    <location>
        <begin position="537"/>
        <end position="546"/>
    </location>
</feature>
<feature type="binding site" evidence="6">
    <location>
        <position position="116"/>
    </location>
    <ligand>
        <name>ATP</name>
        <dbReference type="ChEBI" id="CHEBI:30616"/>
    </ligand>
</feature>
<keyword evidence="10" id="KW-1185">Reference proteome</keyword>
<dbReference type="GeneID" id="89948330"/>
<dbReference type="GO" id="GO:0005737">
    <property type="term" value="C:cytoplasm"/>
    <property type="evidence" value="ECO:0007669"/>
    <property type="project" value="TreeGrafter"/>
</dbReference>
<dbReference type="Proteomes" id="UP001304243">
    <property type="component" value="Unassembled WGS sequence"/>
</dbReference>
<evidence type="ECO:0000256" key="5">
    <source>
        <dbReference type="ARBA" id="ARBA00022840"/>
    </source>
</evidence>